<feature type="transmembrane region" description="Helical" evidence="7">
    <location>
        <begin position="139"/>
        <end position="158"/>
    </location>
</feature>
<evidence type="ECO:0000313" key="12">
    <source>
        <dbReference type="Proteomes" id="UP001431572"/>
    </source>
</evidence>
<name>A0A8T7M691_9CHLR</name>
<evidence type="ECO:0000313" key="10">
    <source>
        <dbReference type="EMBL" id="WJW69537.1"/>
    </source>
</evidence>
<dbReference type="EMBL" id="JACATZ010000003">
    <property type="protein sequence ID" value="NWJ47625.1"/>
    <property type="molecule type" value="Genomic_DNA"/>
</dbReference>
<feature type="transmembrane region" description="Helical" evidence="7">
    <location>
        <begin position="102"/>
        <end position="127"/>
    </location>
</feature>
<keyword evidence="12" id="KW-1185">Reference proteome</keyword>
<gene>
    <name evidence="9" type="ORF">HXX08_17360</name>
    <name evidence="10" type="ORF">OZ401_003156</name>
</gene>
<comment type="similarity">
    <text evidence="7">Belongs to the binding-protein-dependent transport system permease family.</text>
</comment>
<reference evidence="9 11" key="1">
    <citation type="submission" date="2020-06" db="EMBL/GenBank/DDBJ databases">
        <title>Anoxygenic phototrophic Chloroflexota member uses a Type I reaction center.</title>
        <authorList>
            <person name="Tsuji J.M."/>
            <person name="Shaw N.A."/>
            <person name="Nagashima S."/>
            <person name="Venkiteswaran J."/>
            <person name="Schiff S.L."/>
            <person name="Hanada S."/>
            <person name="Tank M."/>
            <person name="Neufeld J.D."/>
        </authorList>
    </citation>
    <scope>NUCLEOTIDE SEQUENCE [LARGE SCALE GENOMIC DNA]</scope>
    <source>
        <strain evidence="9">L227-S17</strain>
    </source>
</reference>
<feature type="transmembrane region" description="Helical" evidence="7">
    <location>
        <begin position="232"/>
        <end position="250"/>
    </location>
</feature>
<evidence type="ECO:0000313" key="11">
    <source>
        <dbReference type="Proteomes" id="UP000521676"/>
    </source>
</evidence>
<dbReference type="InterPro" id="IPR050366">
    <property type="entry name" value="BP-dependent_transpt_permease"/>
</dbReference>
<keyword evidence="3" id="KW-1003">Cell membrane</keyword>
<evidence type="ECO:0000256" key="4">
    <source>
        <dbReference type="ARBA" id="ARBA00022692"/>
    </source>
</evidence>
<dbReference type="InterPro" id="IPR000515">
    <property type="entry name" value="MetI-like"/>
</dbReference>
<dbReference type="SUPFAM" id="SSF161098">
    <property type="entry name" value="MetI-like"/>
    <property type="match status" value="1"/>
</dbReference>
<feature type="transmembrane region" description="Helical" evidence="7">
    <location>
        <begin position="40"/>
        <end position="61"/>
    </location>
</feature>
<dbReference type="GO" id="GO:0055085">
    <property type="term" value="P:transmembrane transport"/>
    <property type="evidence" value="ECO:0007669"/>
    <property type="project" value="InterPro"/>
</dbReference>
<proteinExistence type="inferred from homology"/>
<feature type="transmembrane region" description="Helical" evidence="7">
    <location>
        <begin position="208"/>
        <end position="226"/>
    </location>
</feature>
<evidence type="ECO:0000259" key="8">
    <source>
        <dbReference type="PROSITE" id="PS50928"/>
    </source>
</evidence>
<evidence type="ECO:0000256" key="7">
    <source>
        <dbReference type="RuleBase" id="RU363032"/>
    </source>
</evidence>
<reference evidence="10" key="2">
    <citation type="journal article" date="2024" name="Nature">
        <title>Anoxygenic phototroph of the Chloroflexota uses a type I reaction centre.</title>
        <authorList>
            <person name="Tsuji J.M."/>
            <person name="Shaw N.A."/>
            <person name="Nagashima S."/>
            <person name="Venkiteswaran J.J."/>
            <person name="Schiff S.L."/>
            <person name="Watanabe T."/>
            <person name="Fukui M."/>
            <person name="Hanada S."/>
            <person name="Tank M."/>
            <person name="Neufeld J.D."/>
        </authorList>
    </citation>
    <scope>NUCLEOTIDE SEQUENCE</scope>
    <source>
        <strain evidence="10">L227-S17</strain>
    </source>
</reference>
<organism evidence="9 11">
    <name type="scientific">Candidatus Chlorohelix allophototropha</name>
    <dbReference type="NCBI Taxonomy" id="3003348"/>
    <lineage>
        <taxon>Bacteria</taxon>
        <taxon>Bacillati</taxon>
        <taxon>Chloroflexota</taxon>
        <taxon>Chloroflexia</taxon>
        <taxon>Candidatus Chloroheliales</taxon>
        <taxon>Candidatus Chloroheliaceae</taxon>
        <taxon>Candidatus Chlorohelix</taxon>
    </lineage>
</organism>
<evidence type="ECO:0000256" key="3">
    <source>
        <dbReference type="ARBA" id="ARBA00022475"/>
    </source>
</evidence>
<evidence type="ECO:0000256" key="1">
    <source>
        <dbReference type="ARBA" id="ARBA00004651"/>
    </source>
</evidence>
<sequence length="304" mass="32926">MVEIDERNESPAPLLRILPGNSKAVKIRLPLTNRLLKRRISIPVILGLLWFVLLITGPLFIRIDPNRIDLYRFVEPPSLNALLGTDENGRDVLARVLAGARVSLIIGFSSAAISLILGTAFGSFAGYRGGWLDNLIMRFVDFSLAVPTIIIILLVAAVYGAGEFQLILTIGLTGWMPVARLARGQVRELKEMLWVEASQSIGASSSRILIRGIMPALGPVLFIAGVSELRRAVILEATASFLGAGILLPNASWGNMLTSAQVYLLTAPWLALAPGFALSITLLVVGNFRSLVATPRLKKKERVA</sequence>
<dbReference type="CDD" id="cd06261">
    <property type="entry name" value="TM_PBP2"/>
    <property type="match status" value="1"/>
</dbReference>
<keyword evidence="2 7" id="KW-0813">Transport</keyword>
<dbReference type="AlphaFoldDB" id="A0A8T7M691"/>
<dbReference type="Pfam" id="PF00528">
    <property type="entry name" value="BPD_transp_1"/>
    <property type="match status" value="1"/>
</dbReference>
<dbReference type="PANTHER" id="PTHR43386">
    <property type="entry name" value="OLIGOPEPTIDE TRANSPORT SYSTEM PERMEASE PROTEIN APPC"/>
    <property type="match status" value="1"/>
</dbReference>
<evidence type="ECO:0000256" key="2">
    <source>
        <dbReference type="ARBA" id="ARBA00022448"/>
    </source>
</evidence>
<evidence type="ECO:0000313" key="9">
    <source>
        <dbReference type="EMBL" id="NWJ47625.1"/>
    </source>
</evidence>
<keyword evidence="4 7" id="KW-0812">Transmembrane</keyword>
<dbReference type="GO" id="GO:0005886">
    <property type="term" value="C:plasma membrane"/>
    <property type="evidence" value="ECO:0007669"/>
    <property type="project" value="UniProtKB-SubCell"/>
</dbReference>
<dbReference type="Proteomes" id="UP001431572">
    <property type="component" value="Chromosome 2"/>
</dbReference>
<dbReference type="Proteomes" id="UP000521676">
    <property type="component" value="Unassembled WGS sequence"/>
</dbReference>
<evidence type="ECO:0000256" key="6">
    <source>
        <dbReference type="ARBA" id="ARBA00023136"/>
    </source>
</evidence>
<dbReference type="RefSeq" id="WP_341471415.1">
    <property type="nucleotide sequence ID" value="NZ_CP128400.1"/>
</dbReference>
<dbReference type="InterPro" id="IPR035906">
    <property type="entry name" value="MetI-like_sf"/>
</dbReference>
<dbReference type="EMBL" id="CP128400">
    <property type="protein sequence ID" value="WJW69537.1"/>
    <property type="molecule type" value="Genomic_DNA"/>
</dbReference>
<feature type="domain" description="ABC transmembrane type-1" evidence="8">
    <location>
        <begin position="100"/>
        <end position="289"/>
    </location>
</feature>
<keyword evidence="5 7" id="KW-1133">Transmembrane helix</keyword>
<keyword evidence="6 7" id="KW-0472">Membrane</keyword>
<feature type="transmembrane region" description="Helical" evidence="7">
    <location>
        <begin position="262"/>
        <end position="285"/>
    </location>
</feature>
<accession>A0A8T7M691</accession>
<dbReference type="Gene3D" id="1.10.3720.10">
    <property type="entry name" value="MetI-like"/>
    <property type="match status" value="1"/>
</dbReference>
<dbReference type="PANTHER" id="PTHR43386:SF1">
    <property type="entry name" value="D,D-DIPEPTIDE TRANSPORT SYSTEM PERMEASE PROTEIN DDPC-RELATED"/>
    <property type="match status" value="1"/>
</dbReference>
<evidence type="ECO:0000256" key="5">
    <source>
        <dbReference type="ARBA" id="ARBA00022989"/>
    </source>
</evidence>
<protein>
    <submittedName>
        <fullName evidence="9">ABC transporter permease</fullName>
    </submittedName>
</protein>
<comment type="subcellular location">
    <subcellularLocation>
        <location evidence="1 7">Cell membrane</location>
        <topology evidence="1 7">Multi-pass membrane protein</topology>
    </subcellularLocation>
</comment>
<dbReference type="PROSITE" id="PS50928">
    <property type="entry name" value="ABC_TM1"/>
    <property type="match status" value="1"/>
</dbReference>